<evidence type="ECO:0000256" key="4">
    <source>
        <dbReference type="ARBA" id="ARBA00022553"/>
    </source>
</evidence>
<evidence type="ECO:0000256" key="2">
    <source>
        <dbReference type="ARBA" id="ARBA00010897"/>
    </source>
</evidence>
<keyword evidence="12" id="KW-0328">Glycosyltransferase</keyword>
<dbReference type="GO" id="GO:0005829">
    <property type="term" value="C:cytosol"/>
    <property type="evidence" value="ECO:0007669"/>
    <property type="project" value="TreeGrafter"/>
</dbReference>
<dbReference type="GO" id="GO:0034355">
    <property type="term" value="P:NAD+ biosynthetic process via the salvage pathway"/>
    <property type="evidence" value="ECO:0007669"/>
    <property type="project" value="TreeGrafter"/>
</dbReference>
<organism evidence="12 13">
    <name type="scientific">Thermosulfurimonas marina</name>
    <dbReference type="NCBI Taxonomy" id="2047767"/>
    <lineage>
        <taxon>Bacteria</taxon>
        <taxon>Pseudomonadati</taxon>
        <taxon>Thermodesulfobacteriota</taxon>
        <taxon>Thermodesulfobacteria</taxon>
        <taxon>Thermodesulfobacteriales</taxon>
        <taxon>Thermodesulfobacteriaceae</taxon>
        <taxon>Thermosulfurimonas</taxon>
    </lineage>
</organism>
<evidence type="ECO:0000256" key="5">
    <source>
        <dbReference type="ARBA" id="ARBA00022598"/>
    </source>
</evidence>
<comment type="similarity">
    <text evidence="2 9">Belongs to the NAPRTase family.</text>
</comment>
<evidence type="ECO:0000259" key="11">
    <source>
        <dbReference type="Pfam" id="PF17767"/>
    </source>
</evidence>
<dbReference type="PANTHER" id="PTHR11098">
    <property type="entry name" value="NICOTINATE PHOSPHORIBOSYLTRANSFERASE"/>
    <property type="match status" value="1"/>
</dbReference>
<dbReference type="InterPro" id="IPR013785">
    <property type="entry name" value="Aldolase_TIM"/>
</dbReference>
<evidence type="ECO:0000256" key="8">
    <source>
        <dbReference type="ARBA" id="ARBA00048668"/>
    </source>
</evidence>
<evidence type="ECO:0000313" key="12">
    <source>
        <dbReference type="EMBL" id="QJA06289.1"/>
    </source>
</evidence>
<dbReference type="GO" id="GO:0004516">
    <property type="term" value="F:nicotinate phosphoribosyltransferase activity"/>
    <property type="evidence" value="ECO:0007669"/>
    <property type="project" value="UniProtKB-UniRule"/>
</dbReference>
<feature type="domain" description="Nicotinate phosphoribosyltransferase N-terminal" evidence="11">
    <location>
        <begin position="9"/>
        <end position="132"/>
    </location>
</feature>
<dbReference type="Pfam" id="PF04095">
    <property type="entry name" value="NAPRTase"/>
    <property type="match status" value="1"/>
</dbReference>
<dbReference type="UniPathway" id="UPA00253">
    <property type="reaction ID" value="UER00457"/>
</dbReference>
<dbReference type="Proteomes" id="UP000501253">
    <property type="component" value="Chromosome"/>
</dbReference>
<keyword evidence="5 9" id="KW-0436">Ligase</keyword>
<evidence type="ECO:0000256" key="7">
    <source>
        <dbReference type="ARBA" id="ARBA00022679"/>
    </source>
</evidence>
<dbReference type="KEGG" id="tmai:FVE67_05485"/>
<evidence type="ECO:0000256" key="6">
    <source>
        <dbReference type="ARBA" id="ARBA00022642"/>
    </source>
</evidence>
<dbReference type="InterPro" id="IPR041525">
    <property type="entry name" value="N/Namide_PRibTrfase"/>
</dbReference>
<dbReference type="SUPFAM" id="SSF51690">
    <property type="entry name" value="Nicotinate/Quinolinate PRTase C-terminal domain-like"/>
    <property type="match status" value="1"/>
</dbReference>
<comment type="pathway">
    <text evidence="1 9">Cofactor biosynthesis; NAD(+) biosynthesis; nicotinate D-ribonucleotide from nicotinate: step 1/1.</text>
</comment>
<dbReference type="InterPro" id="IPR036068">
    <property type="entry name" value="Nicotinate_pribotase-like_C"/>
</dbReference>
<comment type="PTM">
    <text evidence="9">Transiently phosphorylated on a His residue during the reaction cycle. Phosphorylation strongly increases the affinity for substrates and increases the rate of nicotinate D-ribonucleotide production. Dephosphorylation regenerates the low-affinity form of the enzyme, leading to product release.</text>
</comment>
<dbReference type="Gene3D" id="3.20.20.70">
    <property type="entry name" value="Aldolase class I"/>
    <property type="match status" value="1"/>
</dbReference>
<keyword evidence="7 9" id="KW-0808">Transferase</keyword>
<dbReference type="PANTHER" id="PTHR11098:SF1">
    <property type="entry name" value="NICOTINATE PHOSPHORIBOSYLTRANSFERASE"/>
    <property type="match status" value="1"/>
</dbReference>
<dbReference type="EC" id="6.3.4.21" evidence="3 9"/>
<protein>
    <recommendedName>
        <fullName evidence="3 9">Nicotinate phosphoribosyltransferase</fullName>
        <ecNumber evidence="3 9">6.3.4.21</ecNumber>
    </recommendedName>
</protein>
<dbReference type="EMBL" id="CP042909">
    <property type="protein sequence ID" value="QJA06289.1"/>
    <property type="molecule type" value="Genomic_DNA"/>
</dbReference>
<dbReference type="NCBIfam" id="NF009131">
    <property type="entry name" value="PRK12484.1"/>
    <property type="match status" value="1"/>
</dbReference>
<evidence type="ECO:0000313" key="13">
    <source>
        <dbReference type="Proteomes" id="UP000501253"/>
    </source>
</evidence>
<name>A0A6H1WT09_9BACT</name>
<keyword evidence="4" id="KW-0597">Phosphoprotein</keyword>
<dbReference type="InterPro" id="IPR007229">
    <property type="entry name" value="Nic_PRibTrfase-Fam"/>
</dbReference>
<dbReference type="AlphaFoldDB" id="A0A6H1WT09"/>
<dbReference type="PIRSF" id="PIRSF000484">
    <property type="entry name" value="NAPRT"/>
    <property type="match status" value="1"/>
</dbReference>
<dbReference type="FunFam" id="3.20.20.70:FF:000076">
    <property type="entry name" value="Nicotinate phosphoribosyltransferase"/>
    <property type="match status" value="1"/>
</dbReference>
<dbReference type="InterPro" id="IPR006405">
    <property type="entry name" value="Nic_PRibTrfase_pncB"/>
</dbReference>
<comment type="function">
    <text evidence="9">Catalyzes the first step in the biosynthesis of NAD from nicotinic acid, the ATP-dependent synthesis of beta-nicotinate D-ribonucleotide from nicotinate and 5-phospho-D-ribose 1-phosphate.</text>
</comment>
<comment type="catalytic activity">
    <reaction evidence="8 9">
        <text>5-phospho-alpha-D-ribose 1-diphosphate + nicotinate + ATP + H2O = nicotinate beta-D-ribonucleotide + ADP + phosphate + diphosphate</text>
        <dbReference type="Rhea" id="RHEA:36163"/>
        <dbReference type="ChEBI" id="CHEBI:15377"/>
        <dbReference type="ChEBI" id="CHEBI:30616"/>
        <dbReference type="ChEBI" id="CHEBI:32544"/>
        <dbReference type="ChEBI" id="CHEBI:33019"/>
        <dbReference type="ChEBI" id="CHEBI:43474"/>
        <dbReference type="ChEBI" id="CHEBI:57502"/>
        <dbReference type="ChEBI" id="CHEBI:58017"/>
        <dbReference type="ChEBI" id="CHEBI:456216"/>
        <dbReference type="EC" id="6.3.4.21"/>
    </reaction>
</comment>
<gene>
    <name evidence="12" type="ORF">FVE67_05485</name>
</gene>
<dbReference type="Pfam" id="PF17767">
    <property type="entry name" value="NAPRTase_N"/>
    <property type="match status" value="1"/>
</dbReference>
<dbReference type="Gene3D" id="3.20.140.10">
    <property type="entry name" value="nicotinate phosphoribosyltransferase"/>
    <property type="match status" value="1"/>
</dbReference>
<dbReference type="GO" id="GO:0047280">
    <property type="term" value="F:nicotinamide phosphoribosyltransferase activity"/>
    <property type="evidence" value="ECO:0007669"/>
    <property type="project" value="UniProtKB-ARBA"/>
</dbReference>
<evidence type="ECO:0000256" key="9">
    <source>
        <dbReference type="RuleBase" id="RU365100"/>
    </source>
</evidence>
<proteinExistence type="inferred from homology"/>
<evidence type="ECO:0000259" key="10">
    <source>
        <dbReference type="Pfam" id="PF04095"/>
    </source>
</evidence>
<feature type="domain" description="Nicotinate/nicotinamide phosphoribosyltransferase" evidence="10">
    <location>
        <begin position="153"/>
        <end position="321"/>
    </location>
</feature>
<sequence length="447" mass="50011">MNWLNLSPLLTDLYELTMAQVYVEREMLAPATFSLFVRKLPRRRSFLLAAGLGPLLEALEKLRFSEEDLAYLESLKLFKPTFLDYLRQFRFTGEIWALPEGTVFFENEPVLEVTAPLPEAQLIETLAINLINVETAVATKAARCVLAARGRACVDFGARRTHGLEASLHAARASYVAGFTATSNVLAGKLFGIPVTGTMAHSFVESFPTEAEAFRAFAENFPERTVFLIDTYDTLRGAEVAAQVARELAARGIYVRGVRLDSGNVIELSREVRRLLDEAGLPEIKIFVSGGLDEEKIAEIVESGAPVEAFGVGTKMGVSADAPYLDLAYKLVEYDGRPRMKLSEGKLTYPGRKQVFRRRDVAGVFYEDELGLREEDLPGEPLLRCFMKEGRLLSRPPALSEIRQYAAEQLRYLPADIREGRRTPNPRISKKLAELRQRTEEALRRGN</sequence>
<keyword evidence="6 9" id="KW-0662">Pyridine nucleotide biosynthesis</keyword>
<dbReference type="SUPFAM" id="SSF54675">
    <property type="entry name" value="Nicotinate/Quinolinate PRTase N-terminal domain-like"/>
    <property type="match status" value="1"/>
</dbReference>
<reference evidence="12 13" key="1">
    <citation type="submission" date="2019-08" db="EMBL/GenBank/DDBJ databases">
        <title>Complete genome sequence of Thermosulfurimonas marina SU872T, an anaerobic thermophilic chemolithoautotrophic bacterium isolated from a shallow marine hydrothermal vent.</title>
        <authorList>
            <person name="Allioux M."/>
            <person name="Jebbar M."/>
            <person name="Slobodkina G."/>
            <person name="Slobodkin A."/>
            <person name="Moalic Y."/>
            <person name="Frolova A."/>
            <person name="Shao Z."/>
            <person name="Alain K."/>
        </authorList>
    </citation>
    <scope>NUCLEOTIDE SEQUENCE [LARGE SCALE GENOMIC DNA]</scope>
    <source>
        <strain evidence="12 13">SU872</strain>
    </source>
</reference>
<dbReference type="InterPro" id="IPR040727">
    <property type="entry name" value="NAPRTase_N"/>
</dbReference>
<evidence type="ECO:0000256" key="3">
    <source>
        <dbReference type="ARBA" id="ARBA00013236"/>
    </source>
</evidence>
<dbReference type="NCBIfam" id="TIGR01513">
    <property type="entry name" value="NAPRTase_put"/>
    <property type="match status" value="1"/>
</dbReference>
<accession>A0A6H1WT09</accession>
<dbReference type="NCBIfam" id="NF006696">
    <property type="entry name" value="PRK09243.1-3"/>
    <property type="match status" value="1"/>
</dbReference>
<keyword evidence="13" id="KW-1185">Reference proteome</keyword>
<dbReference type="RefSeq" id="WP_168719637.1">
    <property type="nucleotide sequence ID" value="NZ_CP042909.1"/>
</dbReference>
<evidence type="ECO:0000256" key="1">
    <source>
        <dbReference type="ARBA" id="ARBA00004952"/>
    </source>
</evidence>
<dbReference type="CDD" id="cd01570">
    <property type="entry name" value="NAPRTase_A"/>
    <property type="match status" value="1"/>
</dbReference>